<dbReference type="Proteomes" id="UP000822688">
    <property type="component" value="Chromosome 1"/>
</dbReference>
<accession>A0A8T0JDJ2</accession>
<dbReference type="AlphaFoldDB" id="A0A8T0JDJ2"/>
<reference evidence="1" key="1">
    <citation type="submission" date="2020-06" db="EMBL/GenBank/DDBJ databases">
        <title>WGS assembly of Ceratodon purpureus strain R40.</title>
        <authorList>
            <person name="Carey S.B."/>
            <person name="Jenkins J."/>
            <person name="Shu S."/>
            <person name="Lovell J.T."/>
            <person name="Sreedasyam A."/>
            <person name="Maumus F."/>
            <person name="Tiley G.P."/>
            <person name="Fernandez-Pozo N."/>
            <person name="Barry K."/>
            <person name="Chen C."/>
            <person name="Wang M."/>
            <person name="Lipzen A."/>
            <person name="Daum C."/>
            <person name="Saski C.A."/>
            <person name="Payton A.C."/>
            <person name="Mcbreen J.C."/>
            <person name="Conrad R.E."/>
            <person name="Kollar L.M."/>
            <person name="Olsson S."/>
            <person name="Huttunen S."/>
            <person name="Landis J.B."/>
            <person name="Wickett N.J."/>
            <person name="Johnson M.G."/>
            <person name="Rensing S.A."/>
            <person name="Grimwood J."/>
            <person name="Schmutz J."/>
            <person name="Mcdaniel S.F."/>
        </authorList>
    </citation>
    <scope>NUCLEOTIDE SEQUENCE</scope>
    <source>
        <strain evidence="1">R40</strain>
    </source>
</reference>
<name>A0A8T0JDJ2_CERPU</name>
<keyword evidence="2" id="KW-1185">Reference proteome</keyword>
<gene>
    <name evidence="1" type="ORF">KC19_1G330300</name>
</gene>
<dbReference type="EMBL" id="CM026421">
    <property type="protein sequence ID" value="KAG0593446.1"/>
    <property type="molecule type" value="Genomic_DNA"/>
</dbReference>
<proteinExistence type="predicted"/>
<sequence length="66" mass="7243">MLLVTLGERHIVFRLLNNMKNLISSQIGAEVLLLTSRIWRGLSDEAPRAPCGTAGIDRCVLSHTLA</sequence>
<evidence type="ECO:0000313" key="2">
    <source>
        <dbReference type="Proteomes" id="UP000822688"/>
    </source>
</evidence>
<comment type="caution">
    <text evidence="1">The sequence shown here is derived from an EMBL/GenBank/DDBJ whole genome shotgun (WGS) entry which is preliminary data.</text>
</comment>
<evidence type="ECO:0000313" key="1">
    <source>
        <dbReference type="EMBL" id="KAG0593446.1"/>
    </source>
</evidence>
<protein>
    <submittedName>
        <fullName evidence="1">Uncharacterized protein</fullName>
    </submittedName>
</protein>
<organism evidence="1 2">
    <name type="scientific">Ceratodon purpureus</name>
    <name type="common">Fire moss</name>
    <name type="synonym">Dicranum purpureum</name>
    <dbReference type="NCBI Taxonomy" id="3225"/>
    <lineage>
        <taxon>Eukaryota</taxon>
        <taxon>Viridiplantae</taxon>
        <taxon>Streptophyta</taxon>
        <taxon>Embryophyta</taxon>
        <taxon>Bryophyta</taxon>
        <taxon>Bryophytina</taxon>
        <taxon>Bryopsida</taxon>
        <taxon>Dicranidae</taxon>
        <taxon>Pseudoditrichales</taxon>
        <taxon>Ditrichaceae</taxon>
        <taxon>Ceratodon</taxon>
    </lineage>
</organism>